<gene>
    <name evidence="3" type="ORF">F1609_00095</name>
</gene>
<evidence type="ECO:0000259" key="2">
    <source>
        <dbReference type="Pfam" id="PF07510"/>
    </source>
</evidence>
<reference evidence="3 4" key="1">
    <citation type="submission" date="2019-09" db="EMBL/GenBank/DDBJ databases">
        <title>Taxonomy of Antarctic Massilia spp.: description of Massilia rubra sp. nov., Massilia aquatica sp. nov., Massilia mucilaginosa sp. nov., Massilia frigida sp. nov. isolated from streams, lakes and regoliths.</title>
        <authorList>
            <person name="Holochova P."/>
            <person name="Sedlacek I."/>
            <person name="Kralova S."/>
            <person name="Maslanova I."/>
            <person name="Busse H.-J."/>
            <person name="Stankova E."/>
            <person name="Vrbovska V."/>
            <person name="Kovarovic V."/>
            <person name="Bartak M."/>
            <person name="Svec P."/>
            <person name="Pantucek R."/>
        </authorList>
    </citation>
    <scope>NUCLEOTIDE SEQUENCE [LARGE SCALE GENOMIC DNA]</scope>
    <source>
        <strain evidence="3 4">CCM 8693</strain>
    </source>
</reference>
<dbReference type="PANTHER" id="PTHR35149">
    <property type="entry name" value="SLL5132 PROTEIN"/>
    <property type="match status" value="1"/>
</dbReference>
<dbReference type="Pfam" id="PF03235">
    <property type="entry name" value="GmrSD_N"/>
    <property type="match status" value="1"/>
</dbReference>
<sequence>MTKTLTAHEQAISKIFSDDYIFTIPGYQRPYSWKVEQASELVEDLLGFMRSSIGELSELPPYFLGSIVLVKAETQPDATVVDGQQRLTTLTLLLSAIRAHAENGMARAGISKMIYDQGDIILNTENHYRLTLRSKDEAFFQDYVQHEGGVEKLVSLNSELSDSQNRLRDNAKFYMKYLSKIGIGEQLRLAQFIATRCYLVAVSTPDLDSAFRIFNVLNSRGLDLSATDILKAEITGKISEKIRPIYTQMWEELEEDLGRDEFNDLFGHIRTVYRKIKPQETLLKEFRVHVKFAKAEQFIDEILKPMAVAFQEIGDSSYTSQQNAEKVNASLTWINKVEFRDWMPPTLTYFVRHRNDFDLILRFVSDMEILVYSMLIRRVGVNDRIDRFSKLTTSIEAGEDLWASKSPLALSPVEQYSTYEALSGPIYDTHSARAVSLILVRLDSLLSGGGAIYSYNTISVEHILPQTPMAKSQWLEWIPEAEKRRALVHRLGNLALLTRRKNSAARNFDFAKKKTAYFTKNGISPFVLTTQVLAAAAWTEEVILARQDVLLSKFEQHYRLQDRKSPSDAMLAAIGG</sequence>
<evidence type="ECO:0000313" key="4">
    <source>
        <dbReference type="Proteomes" id="UP000819052"/>
    </source>
</evidence>
<comment type="caution">
    <text evidence="3">The sequence shown here is derived from an EMBL/GenBank/DDBJ whole genome shotgun (WGS) entry which is preliminary data.</text>
</comment>
<proteinExistence type="predicted"/>
<accession>A0ABX0M8S3</accession>
<dbReference type="RefSeq" id="WP_167073481.1">
    <property type="nucleotide sequence ID" value="NZ_VVIW01000001.1"/>
</dbReference>
<name>A0ABX0M8S3_9BURK</name>
<organism evidence="3 4">
    <name type="scientific">Massilia aquatica</name>
    <dbReference type="NCBI Taxonomy" id="2609000"/>
    <lineage>
        <taxon>Bacteria</taxon>
        <taxon>Pseudomonadati</taxon>
        <taxon>Pseudomonadota</taxon>
        <taxon>Betaproteobacteria</taxon>
        <taxon>Burkholderiales</taxon>
        <taxon>Oxalobacteraceae</taxon>
        <taxon>Telluria group</taxon>
        <taxon>Massilia</taxon>
    </lineage>
</organism>
<feature type="domain" description="GmrSD restriction endonucleases C-terminal" evidence="2">
    <location>
        <begin position="423"/>
        <end position="551"/>
    </location>
</feature>
<feature type="domain" description="GmrSD restriction endonucleases N-terminal" evidence="1">
    <location>
        <begin position="12"/>
        <end position="234"/>
    </location>
</feature>
<protein>
    <submittedName>
        <fullName evidence="3">DUF262 domain-containing protein</fullName>
    </submittedName>
</protein>
<dbReference type="Pfam" id="PF07510">
    <property type="entry name" value="GmrSD_C"/>
    <property type="match status" value="1"/>
</dbReference>
<evidence type="ECO:0000313" key="3">
    <source>
        <dbReference type="EMBL" id="NHZ38571.1"/>
    </source>
</evidence>
<keyword evidence="4" id="KW-1185">Reference proteome</keyword>
<dbReference type="InterPro" id="IPR004919">
    <property type="entry name" value="GmrSD_N"/>
</dbReference>
<evidence type="ECO:0000259" key="1">
    <source>
        <dbReference type="Pfam" id="PF03235"/>
    </source>
</evidence>
<dbReference type="InterPro" id="IPR011089">
    <property type="entry name" value="GmrSD_C"/>
</dbReference>
<dbReference type="EMBL" id="VVIW01000001">
    <property type="protein sequence ID" value="NHZ38571.1"/>
    <property type="molecule type" value="Genomic_DNA"/>
</dbReference>
<dbReference type="Proteomes" id="UP000819052">
    <property type="component" value="Unassembled WGS sequence"/>
</dbReference>
<dbReference type="PANTHER" id="PTHR35149:SF2">
    <property type="entry name" value="DUF262 DOMAIN-CONTAINING PROTEIN"/>
    <property type="match status" value="1"/>
</dbReference>